<dbReference type="Pfam" id="PF12484">
    <property type="entry name" value="PPE-SVP"/>
    <property type="match status" value="1"/>
</dbReference>
<reference evidence="2 3" key="1">
    <citation type="journal article" date="2019" name="Emerg. Microbes Infect.">
        <title>Comprehensive subspecies identification of 175 nontuberculous mycobacteria species based on 7547 genomic profiles.</title>
        <authorList>
            <person name="Matsumoto Y."/>
            <person name="Kinjo T."/>
            <person name="Motooka D."/>
            <person name="Nabeya D."/>
            <person name="Jung N."/>
            <person name="Uechi K."/>
            <person name="Horii T."/>
            <person name="Iida T."/>
            <person name="Fujita J."/>
            <person name="Nakamura S."/>
        </authorList>
    </citation>
    <scope>NUCLEOTIDE SEQUENCE [LARGE SCALE GENOMIC DNA]</scope>
    <source>
        <strain evidence="2 3">JCM 14738</strain>
    </source>
</reference>
<feature type="domain" description="PPE family C-terminal" evidence="1">
    <location>
        <begin position="80"/>
        <end position="115"/>
    </location>
</feature>
<protein>
    <recommendedName>
        <fullName evidence="1">PPE family C-terminal domain-containing protein</fullName>
    </recommendedName>
</protein>
<dbReference type="Proteomes" id="UP000467385">
    <property type="component" value="Chromosome"/>
</dbReference>
<evidence type="ECO:0000259" key="1">
    <source>
        <dbReference type="Pfam" id="PF12484"/>
    </source>
</evidence>
<dbReference type="RefSeq" id="WP_139825514.1">
    <property type="nucleotide sequence ID" value="NZ_JACKSP010000041.1"/>
</dbReference>
<keyword evidence="3" id="KW-1185">Reference proteome</keyword>
<organism evidence="2 3">
    <name type="scientific">Mycobacterium conspicuum</name>
    <dbReference type="NCBI Taxonomy" id="44010"/>
    <lineage>
        <taxon>Bacteria</taxon>
        <taxon>Bacillati</taxon>
        <taxon>Actinomycetota</taxon>
        <taxon>Actinomycetes</taxon>
        <taxon>Mycobacteriales</taxon>
        <taxon>Mycobacteriaceae</taxon>
        <taxon>Mycobacterium</taxon>
    </lineage>
</organism>
<proteinExistence type="predicted"/>
<dbReference type="EMBL" id="AP022613">
    <property type="protein sequence ID" value="BBZ38518.1"/>
    <property type="molecule type" value="Genomic_DNA"/>
</dbReference>
<dbReference type="OrthoDB" id="4753774at2"/>
<dbReference type="InterPro" id="IPR022171">
    <property type="entry name" value="PPE_C"/>
</dbReference>
<gene>
    <name evidence="2" type="ORF">MCNS_15810</name>
</gene>
<evidence type="ECO:0000313" key="2">
    <source>
        <dbReference type="EMBL" id="BBZ38518.1"/>
    </source>
</evidence>
<sequence>MTVGRQVMSAIPDALRALSWSPLSTVDACLATVTSPLSKMSSLTTPSDVALTHLSSVNKAAALRTAASMLSQLKQPGVAARARRATSIGSLSVPFAWTDAVPAAGPGRRVTAASRTPS</sequence>
<evidence type="ECO:0000313" key="3">
    <source>
        <dbReference type="Proteomes" id="UP000467385"/>
    </source>
</evidence>
<dbReference type="AlphaFoldDB" id="A0A7I7Y9Y4"/>
<accession>A0A7I7Y9Y4</accession>
<name>A0A7I7Y9Y4_9MYCO</name>